<protein>
    <submittedName>
        <fullName evidence="4">Fibrinogen C-terminal domain-containing protein</fullName>
    </submittedName>
</protein>
<evidence type="ECO:0000313" key="4">
    <source>
        <dbReference type="WBParaSite" id="L893_g32234.t1"/>
    </source>
</evidence>
<feature type="signal peptide" evidence="2">
    <location>
        <begin position="1"/>
        <end position="22"/>
    </location>
</feature>
<proteinExistence type="predicted"/>
<evidence type="ECO:0000256" key="2">
    <source>
        <dbReference type="SAM" id="SignalP"/>
    </source>
</evidence>
<accession>A0A1I8A377</accession>
<feature type="chain" id="PRO_5009314205" evidence="2">
    <location>
        <begin position="23"/>
        <end position="348"/>
    </location>
</feature>
<dbReference type="WBParaSite" id="L893_g32234.t1">
    <property type="protein sequence ID" value="L893_g32234.t1"/>
    <property type="gene ID" value="L893_g32234"/>
</dbReference>
<name>A0A1I8A377_9BILA</name>
<evidence type="ECO:0000256" key="1">
    <source>
        <dbReference type="SAM" id="MobiDB-lite"/>
    </source>
</evidence>
<organism evidence="3 4">
    <name type="scientific">Steinernema glaseri</name>
    <dbReference type="NCBI Taxonomy" id="37863"/>
    <lineage>
        <taxon>Eukaryota</taxon>
        <taxon>Metazoa</taxon>
        <taxon>Ecdysozoa</taxon>
        <taxon>Nematoda</taxon>
        <taxon>Chromadorea</taxon>
        <taxon>Rhabditida</taxon>
        <taxon>Tylenchina</taxon>
        <taxon>Panagrolaimomorpha</taxon>
        <taxon>Strongyloidoidea</taxon>
        <taxon>Steinernematidae</taxon>
        <taxon>Steinernema</taxon>
    </lineage>
</organism>
<sequence length="348" mass="40656">MRLTNAFLLWLLCFFTDRAARGEAGDVFTPEWVKKLSECKMDEFCYNFFHAVGCRGFIRVPMKGWTLKQMNKKIDEILRDQDDEECVPRGYSSQGGSLFSDTFVAFPPIDQWNKLGDGYEYEEYEQQEDKSGMICDPKSWFYDLGANNFTAFGCGWNNLIPWTDPLLGEEARMGLTVAEYENITKSRDDLYIASSYDGQALRSYRFTKILCAKSNHNLTDNSIKLQYLYNYYHHHYHDDDDNNDYFDYLHDNQYDYDYKKKKDIKNYEKDIYCAHYQQIPTARQEQSHRPAALSGATPPSASEGSRRRRAHLFAPPPEDESEPKSDLQVVFDDKDNLVYDIGSEVEER</sequence>
<keyword evidence="2" id="KW-0732">Signal</keyword>
<reference evidence="4" key="1">
    <citation type="submission" date="2016-11" db="UniProtKB">
        <authorList>
            <consortium name="WormBaseParasite"/>
        </authorList>
    </citation>
    <scope>IDENTIFICATION</scope>
</reference>
<feature type="region of interest" description="Disordered" evidence="1">
    <location>
        <begin position="282"/>
        <end position="330"/>
    </location>
</feature>
<dbReference type="Proteomes" id="UP000095287">
    <property type="component" value="Unplaced"/>
</dbReference>
<evidence type="ECO:0000313" key="3">
    <source>
        <dbReference type="Proteomes" id="UP000095287"/>
    </source>
</evidence>
<keyword evidence="3" id="KW-1185">Reference proteome</keyword>
<dbReference type="AlphaFoldDB" id="A0A1I8A377"/>